<evidence type="ECO:0000256" key="2">
    <source>
        <dbReference type="ARBA" id="ARBA00023015"/>
    </source>
</evidence>
<dbReference type="InterPro" id="IPR000847">
    <property type="entry name" value="LysR_HTH_N"/>
</dbReference>
<evidence type="ECO:0000256" key="1">
    <source>
        <dbReference type="ARBA" id="ARBA00009437"/>
    </source>
</evidence>
<evidence type="ECO:0000259" key="5">
    <source>
        <dbReference type="PROSITE" id="PS50931"/>
    </source>
</evidence>
<dbReference type="PRINTS" id="PR00039">
    <property type="entry name" value="HTHLYSR"/>
</dbReference>
<dbReference type="InterPro" id="IPR036388">
    <property type="entry name" value="WH-like_DNA-bd_sf"/>
</dbReference>
<evidence type="ECO:0000256" key="3">
    <source>
        <dbReference type="ARBA" id="ARBA00023125"/>
    </source>
</evidence>
<dbReference type="Pfam" id="PF03466">
    <property type="entry name" value="LysR_substrate"/>
    <property type="match status" value="1"/>
</dbReference>
<evidence type="ECO:0000313" key="6">
    <source>
        <dbReference type="EMBL" id="MDI5933265.1"/>
    </source>
</evidence>
<reference evidence="6 7" key="1">
    <citation type="submission" date="2023-04" db="EMBL/GenBank/DDBJ databases">
        <title>Halomonas strains isolated from rhizosphere soil.</title>
        <authorList>
            <person name="Xu L."/>
            <person name="Sun J.-Q."/>
        </authorList>
    </citation>
    <scope>NUCLEOTIDE SEQUENCE [LARGE SCALE GENOMIC DNA]</scope>
    <source>
        <strain evidence="6 7">LN1S58</strain>
    </source>
</reference>
<keyword evidence="4" id="KW-0804">Transcription</keyword>
<dbReference type="EMBL" id="JASCQO010000027">
    <property type="protein sequence ID" value="MDI5933265.1"/>
    <property type="molecule type" value="Genomic_DNA"/>
</dbReference>
<proteinExistence type="inferred from homology"/>
<dbReference type="PROSITE" id="PS50931">
    <property type="entry name" value="HTH_LYSR"/>
    <property type="match status" value="1"/>
</dbReference>
<dbReference type="PANTHER" id="PTHR30126">
    <property type="entry name" value="HTH-TYPE TRANSCRIPTIONAL REGULATOR"/>
    <property type="match status" value="1"/>
</dbReference>
<dbReference type="Gene3D" id="1.10.10.10">
    <property type="entry name" value="Winged helix-like DNA-binding domain superfamily/Winged helix DNA-binding domain"/>
    <property type="match status" value="1"/>
</dbReference>
<keyword evidence="2" id="KW-0805">Transcription regulation</keyword>
<evidence type="ECO:0000313" key="7">
    <source>
        <dbReference type="Proteomes" id="UP001244242"/>
    </source>
</evidence>
<keyword evidence="3" id="KW-0238">DNA-binding</keyword>
<accession>A0ABT6VHW8</accession>
<dbReference type="Pfam" id="PF00126">
    <property type="entry name" value="HTH_1"/>
    <property type="match status" value="1"/>
</dbReference>
<comment type="caution">
    <text evidence="6">The sequence shown here is derived from an EMBL/GenBank/DDBJ whole genome shotgun (WGS) entry which is preliminary data.</text>
</comment>
<sequence>MNLHLLRIFVAVVDAGSFSRAAEALEISQPAVSKAVRELESQLETTLLDRQGRSFRPSEPGQALHTYGRSIFALEREAHEAVAAFYGLERGRLTIGASTTIATYWLPPLVAEFHRRHPRIEIRLVSENTKQIIESLIDCQVDVALVEGMTADPRVEARPWFKEEMVVIAADSPEPNQQPTDTTSPAAEPVWVVREPGSGTREATDALLGELGMANPQTIEVGSNEAIVQTVSSGIGLGLVPRICARDQLRLGQVRQVDIGKPAIQRQLYRVRLPHRTVSQVAIAFEALLSRKTADS</sequence>
<dbReference type="InterPro" id="IPR005119">
    <property type="entry name" value="LysR_subst-bd"/>
</dbReference>
<dbReference type="RefSeq" id="WP_282720784.1">
    <property type="nucleotide sequence ID" value="NZ_JASCQO010000027.1"/>
</dbReference>
<organism evidence="6 7">
    <name type="scientific">Halomonas kalidii</name>
    <dbReference type="NCBI Taxonomy" id="3043293"/>
    <lineage>
        <taxon>Bacteria</taxon>
        <taxon>Pseudomonadati</taxon>
        <taxon>Pseudomonadota</taxon>
        <taxon>Gammaproteobacteria</taxon>
        <taxon>Oceanospirillales</taxon>
        <taxon>Halomonadaceae</taxon>
        <taxon>Halomonas</taxon>
    </lineage>
</organism>
<evidence type="ECO:0000256" key="4">
    <source>
        <dbReference type="ARBA" id="ARBA00023163"/>
    </source>
</evidence>
<comment type="similarity">
    <text evidence="1">Belongs to the LysR transcriptional regulatory family.</text>
</comment>
<dbReference type="SUPFAM" id="SSF53850">
    <property type="entry name" value="Periplasmic binding protein-like II"/>
    <property type="match status" value="1"/>
</dbReference>
<dbReference type="SUPFAM" id="SSF46785">
    <property type="entry name" value="Winged helix' DNA-binding domain"/>
    <property type="match status" value="1"/>
</dbReference>
<protein>
    <submittedName>
        <fullName evidence="6">LysR substrate-binding domain-containing protein</fullName>
    </submittedName>
</protein>
<dbReference type="PANTHER" id="PTHR30126:SF39">
    <property type="entry name" value="HTH-TYPE TRANSCRIPTIONAL REGULATOR CYSL"/>
    <property type="match status" value="1"/>
</dbReference>
<gene>
    <name evidence="6" type="ORF">QLQ84_05620</name>
</gene>
<dbReference type="InterPro" id="IPR036390">
    <property type="entry name" value="WH_DNA-bd_sf"/>
</dbReference>
<dbReference type="Gene3D" id="3.40.190.10">
    <property type="entry name" value="Periplasmic binding protein-like II"/>
    <property type="match status" value="2"/>
</dbReference>
<keyword evidence="7" id="KW-1185">Reference proteome</keyword>
<name>A0ABT6VHW8_9GAMM</name>
<feature type="domain" description="HTH lysR-type" evidence="5">
    <location>
        <begin position="1"/>
        <end position="58"/>
    </location>
</feature>
<dbReference type="Proteomes" id="UP001244242">
    <property type="component" value="Unassembled WGS sequence"/>
</dbReference>